<keyword evidence="6 14" id="KW-0436">Ligase</keyword>
<protein>
    <recommendedName>
        <fullName evidence="4 14">D-alanine--D-alanine ligase</fullName>
        <ecNumber evidence="4 14">6.3.2.4</ecNumber>
    </recommendedName>
    <alternativeName>
        <fullName evidence="14">D-Ala-D-Ala ligase</fullName>
    </alternativeName>
    <alternativeName>
        <fullName evidence="14">D-alanylalanine synthetase</fullName>
    </alternativeName>
</protein>
<dbReference type="Gene3D" id="3.30.1490.20">
    <property type="entry name" value="ATP-grasp fold, A domain"/>
    <property type="match status" value="1"/>
</dbReference>
<dbReference type="Gene3D" id="3.40.50.20">
    <property type="match status" value="1"/>
</dbReference>
<keyword evidence="11 14" id="KW-0573">Peptidoglycan synthesis</keyword>
<keyword evidence="16" id="KW-0460">Magnesium</keyword>
<dbReference type="NCBIfam" id="NF002378">
    <property type="entry name" value="PRK01372.1"/>
    <property type="match status" value="1"/>
</dbReference>
<feature type="binding site" evidence="16">
    <location>
        <position position="287"/>
    </location>
    <ligand>
        <name>Mg(2+)</name>
        <dbReference type="ChEBI" id="CHEBI:18420"/>
        <label>1</label>
    </ligand>
</feature>
<name>A0A1I2AB95_9BACT</name>
<dbReference type="STRING" id="385682.SAMN05444380_11118"/>
<dbReference type="AlphaFoldDB" id="A0A1I2AB95"/>
<dbReference type="PIRSF" id="PIRSF039102">
    <property type="entry name" value="Ddl/VanB"/>
    <property type="match status" value="1"/>
</dbReference>
<dbReference type="PROSITE" id="PS50975">
    <property type="entry name" value="ATP_GRASP"/>
    <property type="match status" value="1"/>
</dbReference>
<dbReference type="SUPFAM" id="SSF52440">
    <property type="entry name" value="PreATP-grasp domain"/>
    <property type="match status" value="1"/>
</dbReference>
<dbReference type="SUPFAM" id="SSF56059">
    <property type="entry name" value="Glutathione synthetase ATP-binding domain-like"/>
    <property type="match status" value="1"/>
</dbReference>
<comment type="subcellular location">
    <subcellularLocation>
        <location evidence="2 14">Cytoplasm</location>
    </subcellularLocation>
</comment>
<evidence type="ECO:0000256" key="17">
    <source>
        <dbReference type="PROSITE-ProRule" id="PRU00409"/>
    </source>
</evidence>
<sequence>MKKNIGIIYGGYSSEYVVSKKSAEGIRSFIDENKYNVYSILLAQDKWVVESNHQEIPIDRNDFTFVENGKKIAFDCLYITIHGTPGEDGLLQGYLQMMGIPHTTCELLPAAITFNKFTCNTYLKGFGVAVADSVLLRKGREYNPEDIIEKIGLPCFVKPNAGGSSFGTSKVKSPDQLPPAINKAFEEGNETLIESYIEGKEVTCGIYKTLDREVILPLTEVISKNEFFDFDAKYNAQKAVEITPARISDELTGKIQKITSLIYEILNCKGIVRMDYIITDEKIYLLEVNTTPGMTPTSFIPQQVKALGLSMQDVLTEIIEDAIKRQKKD</sequence>
<evidence type="ECO:0000256" key="5">
    <source>
        <dbReference type="ARBA" id="ARBA00022490"/>
    </source>
</evidence>
<organism evidence="19 20">
    <name type="scientific">Thermophagus xiamenensis</name>
    <dbReference type="NCBI Taxonomy" id="385682"/>
    <lineage>
        <taxon>Bacteria</taxon>
        <taxon>Pseudomonadati</taxon>
        <taxon>Bacteroidota</taxon>
        <taxon>Bacteroidia</taxon>
        <taxon>Marinilabiliales</taxon>
        <taxon>Marinilabiliaceae</taxon>
        <taxon>Thermophagus</taxon>
    </lineage>
</organism>
<comment type="similarity">
    <text evidence="3 14">Belongs to the D-alanine--D-alanine ligase family.</text>
</comment>
<evidence type="ECO:0000256" key="16">
    <source>
        <dbReference type="PIRSR" id="PIRSR039102-3"/>
    </source>
</evidence>
<evidence type="ECO:0000256" key="14">
    <source>
        <dbReference type="HAMAP-Rule" id="MF_00047"/>
    </source>
</evidence>
<comment type="cofactor">
    <cofactor evidence="1">
        <name>Mn(2+)</name>
        <dbReference type="ChEBI" id="CHEBI:29035"/>
    </cofactor>
</comment>
<evidence type="ECO:0000256" key="10">
    <source>
        <dbReference type="ARBA" id="ARBA00022960"/>
    </source>
</evidence>
<dbReference type="FunCoup" id="A0A1I2AB95">
    <property type="interactions" value="131"/>
</dbReference>
<feature type="binding site" evidence="16">
    <location>
        <position position="287"/>
    </location>
    <ligand>
        <name>Mg(2+)</name>
        <dbReference type="ChEBI" id="CHEBI:18420"/>
        <label>2</label>
    </ligand>
</feature>
<keyword evidence="16" id="KW-0464">Manganese</keyword>
<evidence type="ECO:0000259" key="18">
    <source>
        <dbReference type="PROSITE" id="PS50975"/>
    </source>
</evidence>
<dbReference type="OrthoDB" id="9813261at2"/>
<dbReference type="NCBIfam" id="NF002527">
    <property type="entry name" value="PRK01966.1-3"/>
    <property type="match status" value="1"/>
</dbReference>
<evidence type="ECO:0000313" key="20">
    <source>
        <dbReference type="Proteomes" id="UP000181976"/>
    </source>
</evidence>
<dbReference type="PROSITE" id="PS00843">
    <property type="entry name" value="DALA_DALA_LIGASE_1"/>
    <property type="match status" value="1"/>
</dbReference>
<dbReference type="InterPro" id="IPR011761">
    <property type="entry name" value="ATP-grasp"/>
</dbReference>
<dbReference type="EMBL" id="FONA01000011">
    <property type="protein sequence ID" value="SFE41275.1"/>
    <property type="molecule type" value="Genomic_DNA"/>
</dbReference>
<dbReference type="GO" id="GO:0046872">
    <property type="term" value="F:metal ion binding"/>
    <property type="evidence" value="ECO:0007669"/>
    <property type="project" value="UniProtKB-KW"/>
</dbReference>
<evidence type="ECO:0000256" key="15">
    <source>
        <dbReference type="PIRSR" id="PIRSR039102-1"/>
    </source>
</evidence>
<comment type="cofactor">
    <cofactor evidence="16">
        <name>Mg(2+)</name>
        <dbReference type="ChEBI" id="CHEBI:18420"/>
    </cofactor>
    <cofactor evidence="16">
        <name>Mn(2+)</name>
        <dbReference type="ChEBI" id="CHEBI:29035"/>
    </cofactor>
    <text evidence="16">Binds 2 magnesium or manganese ions per subunit.</text>
</comment>
<evidence type="ECO:0000256" key="1">
    <source>
        <dbReference type="ARBA" id="ARBA00001936"/>
    </source>
</evidence>
<dbReference type="GO" id="GO:0009252">
    <property type="term" value="P:peptidoglycan biosynthetic process"/>
    <property type="evidence" value="ECO:0007669"/>
    <property type="project" value="UniProtKB-UniRule"/>
</dbReference>
<evidence type="ECO:0000256" key="9">
    <source>
        <dbReference type="ARBA" id="ARBA00022840"/>
    </source>
</evidence>
<evidence type="ECO:0000256" key="7">
    <source>
        <dbReference type="ARBA" id="ARBA00022723"/>
    </source>
</evidence>
<dbReference type="PANTHER" id="PTHR23132">
    <property type="entry name" value="D-ALANINE--D-ALANINE LIGASE"/>
    <property type="match status" value="1"/>
</dbReference>
<dbReference type="HAMAP" id="MF_00047">
    <property type="entry name" value="Dala_Dala_lig"/>
    <property type="match status" value="1"/>
</dbReference>
<keyword evidence="8 17" id="KW-0547">Nucleotide-binding</keyword>
<keyword evidence="20" id="KW-1185">Reference proteome</keyword>
<dbReference type="PANTHER" id="PTHR23132:SF23">
    <property type="entry name" value="D-ALANINE--D-ALANINE LIGASE B"/>
    <property type="match status" value="1"/>
</dbReference>
<dbReference type="GO" id="GO:0005524">
    <property type="term" value="F:ATP binding"/>
    <property type="evidence" value="ECO:0007669"/>
    <property type="project" value="UniProtKB-UniRule"/>
</dbReference>
<dbReference type="InParanoid" id="A0A1I2AB95"/>
<gene>
    <name evidence="14" type="primary">ddl</name>
    <name evidence="19" type="ORF">SAMN05444380_11118</name>
</gene>
<evidence type="ECO:0000256" key="11">
    <source>
        <dbReference type="ARBA" id="ARBA00022984"/>
    </source>
</evidence>
<accession>A0A1I2AB95</accession>
<feature type="binding site" evidence="16">
    <location>
        <position position="289"/>
    </location>
    <ligand>
        <name>Mg(2+)</name>
        <dbReference type="ChEBI" id="CHEBI:18420"/>
        <label>2</label>
    </ligand>
</feature>
<evidence type="ECO:0000256" key="6">
    <source>
        <dbReference type="ARBA" id="ARBA00022598"/>
    </source>
</evidence>
<evidence type="ECO:0000256" key="2">
    <source>
        <dbReference type="ARBA" id="ARBA00004496"/>
    </source>
</evidence>
<dbReference type="eggNOG" id="COG1181">
    <property type="taxonomic scope" value="Bacteria"/>
</dbReference>
<feature type="active site" evidence="15">
    <location>
        <position position="298"/>
    </location>
</feature>
<evidence type="ECO:0000313" key="19">
    <source>
        <dbReference type="EMBL" id="SFE41275.1"/>
    </source>
</evidence>
<keyword evidence="10 14" id="KW-0133">Cell shape</keyword>
<dbReference type="Proteomes" id="UP000181976">
    <property type="component" value="Unassembled WGS sequence"/>
</dbReference>
<dbReference type="InterPro" id="IPR016185">
    <property type="entry name" value="PreATP-grasp_dom_sf"/>
</dbReference>
<reference evidence="19 20" key="1">
    <citation type="submission" date="2016-10" db="EMBL/GenBank/DDBJ databases">
        <authorList>
            <person name="de Groot N.N."/>
        </authorList>
    </citation>
    <scope>NUCLEOTIDE SEQUENCE [LARGE SCALE GENOMIC DNA]</scope>
    <source>
        <strain evidence="19 20">DSM 19012</strain>
    </source>
</reference>
<dbReference type="RefSeq" id="WP_010526515.1">
    <property type="nucleotide sequence ID" value="NZ_AFSL01000010.1"/>
</dbReference>
<dbReference type="Pfam" id="PF01820">
    <property type="entry name" value="Dala_Dala_lig_N"/>
    <property type="match status" value="1"/>
</dbReference>
<dbReference type="EC" id="6.3.2.4" evidence="4 14"/>
<keyword evidence="9 17" id="KW-0067">ATP-binding</keyword>
<dbReference type="GO" id="GO:0005737">
    <property type="term" value="C:cytoplasm"/>
    <property type="evidence" value="ECO:0007669"/>
    <property type="project" value="UniProtKB-SubCell"/>
</dbReference>
<dbReference type="Gene3D" id="3.30.470.20">
    <property type="entry name" value="ATP-grasp fold, B domain"/>
    <property type="match status" value="1"/>
</dbReference>
<evidence type="ECO:0000256" key="13">
    <source>
        <dbReference type="ARBA" id="ARBA00047614"/>
    </source>
</evidence>
<proteinExistence type="inferred from homology"/>
<comment type="function">
    <text evidence="14">Cell wall formation.</text>
</comment>
<dbReference type="Pfam" id="PF07478">
    <property type="entry name" value="Dala_Dala_lig_C"/>
    <property type="match status" value="1"/>
</dbReference>
<dbReference type="InterPro" id="IPR011095">
    <property type="entry name" value="Dala_Dala_lig_C"/>
</dbReference>
<dbReference type="GO" id="GO:0071555">
    <property type="term" value="P:cell wall organization"/>
    <property type="evidence" value="ECO:0007669"/>
    <property type="project" value="UniProtKB-KW"/>
</dbReference>
<feature type="domain" description="ATP-grasp" evidence="18">
    <location>
        <begin position="120"/>
        <end position="320"/>
    </location>
</feature>
<keyword evidence="5 14" id="KW-0963">Cytoplasm</keyword>
<dbReference type="InterPro" id="IPR011127">
    <property type="entry name" value="Dala_Dala_lig_N"/>
</dbReference>
<feature type="binding site" evidence="16">
    <location>
        <position position="275"/>
    </location>
    <ligand>
        <name>Mg(2+)</name>
        <dbReference type="ChEBI" id="CHEBI:18420"/>
        <label>1</label>
    </ligand>
</feature>
<evidence type="ECO:0000256" key="3">
    <source>
        <dbReference type="ARBA" id="ARBA00010871"/>
    </source>
</evidence>
<dbReference type="GO" id="GO:0008360">
    <property type="term" value="P:regulation of cell shape"/>
    <property type="evidence" value="ECO:0007669"/>
    <property type="project" value="UniProtKB-KW"/>
</dbReference>
<dbReference type="UniPathway" id="UPA00219"/>
<comment type="catalytic activity">
    <reaction evidence="13 14">
        <text>2 D-alanine + ATP = D-alanyl-D-alanine + ADP + phosphate + H(+)</text>
        <dbReference type="Rhea" id="RHEA:11224"/>
        <dbReference type="ChEBI" id="CHEBI:15378"/>
        <dbReference type="ChEBI" id="CHEBI:30616"/>
        <dbReference type="ChEBI" id="CHEBI:43474"/>
        <dbReference type="ChEBI" id="CHEBI:57416"/>
        <dbReference type="ChEBI" id="CHEBI:57822"/>
        <dbReference type="ChEBI" id="CHEBI:456216"/>
        <dbReference type="EC" id="6.3.2.4"/>
    </reaction>
</comment>
<evidence type="ECO:0000256" key="12">
    <source>
        <dbReference type="ARBA" id="ARBA00023316"/>
    </source>
</evidence>
<dbReference type="GO" id="GO:0008716">
    <property type="term" value="F:D-alanine-D-alanine ligase activity"/>
    <property type="evidence" value="ECO:0007669"/>
    <property type="project" value="UniProtKB-UniRule"/>
</dbReference>
<comment type="pathway">
    <text evidence="14">Cell wall biogenesis; peptidoglycan biosynthesis.</text>
</comment>
<feature type="active site" evidence="15">
    <location>
        <position position="164"/>
    </location>
</feature>
<dbReference type="PROSITE" id="PS00844">
    <property type="entry name" value="DALA_DALA_LIGASE_2"/>
    <property type="match status" value="1"/>
</dbReference>
<feature type="active site" evidence="15">
    <location>
        <position position="15"/>
    </location>
</feature>
<evidence type="ECO:0000256" key="4">
    <source>
        <dbReference type="ARBA" id="ARBA00012216"/>
    </source>
</evidence>
<evidence type="ECO:0000256" key="8">
    <source>
        <dbReference type="ARBA" id="ARBA00022741"/>
    </source>
</evidence>
<keyword evidence="7 16" id="KW-0479">Metal-binding</keyword>
<dbReference type="InterPro" id="IPR000291">
    <property type="entry name" value="D-Ala_lig_Van_CS"/>
</dbReference>
<dbReference type="InterPro" id="IPR005905">
    <property type="entry name" value="D_ala_D_ala"/>
</dbReference>
<dbReference type="NCBIfam" id="TIGR01205">
    <property type="entry name" value="D_ala_D_alaTIGR"/>
    <property type="match status" value="1"/>
</dbReference>
<keyword evidence="12 14" id="KW-0961">Cell wall biogenesis/degradation</keyword>
<dbReference type="InterPro" id="IPR013815">
    <property type="entry name" value="ATP_grasp_subdomain_1"/>
</dbReference>